<evidence type="ECO:0000256" key="1">
    <source>
        <dbReference type="SAM" id="Coils"/>
    </source>
</evidence>
<dbReference type="Proteomes" id="UP001162164">
    <property type="component" value="Unassembled WGS sequence"/>
</dbReference>
<keyword evidence="1" id="KW-0175">Coiled coil</keyword>
<dbReference type="Gene3D" id="3.60.10.10">
    <property type="entry name" value="Endonuclease/exonuclease/phosphatase"/>
    <property type="match status" value="1"/>
</dbReference>
<dbReference type="EMBL" id="JAPWTJ010002807">
    <property type="protein sequence ID" value="KAJ8964369.1"/>
    <property type="molecule type" value="Genomic_DNA"/>
</dbReference>
<dbReference type="CDD" id="cd09077">
    <property type="entry name" value="R1-I-EN"/>
    <property type="match status" value="1"/>
</dbReference>
<feature type="domain" description="Endonuclease/exonuclease/phosphatase" evidence="3">
    <location>
        <begin position="73"/>
        <end position="191"/>
    </location>
</feature>
<organism evidence="4 5">
    <name type="scientific">Molorchus minor</name>
    <dbReference type="NCBI Taxonomy" id="1323400"/>
    <lineage>
        <taxon>Eukaryota</taxon>
        <taxon>Metazoa</taxon>
        <taxon>Ecdysozoa</taxon>
        <taxon>Arthropoda</taxon>
        <taxon>Hexapoda</taxon>
        <taxon>Insecta</taxon>
        <taxon>Pterygota</taxon>
        <taxon>Neoptera</taxon>
        <taxon>Endopterygota</taxon>
        <taxon>Coleoptera</taxon>
        <taxon>Polyphaga</taxon>
        <taxon>Cucujiformia</taxon>
        <taxon>Chrysomeloidea</taxon>
        <taxon>Cerambycidae</taxon>
        <taxon>Lamiinae</taxon>
        <taxon>Monochamini</taxon>
        <taxon>Molorchus</taxon>
    </lineage>
</organism>
<name>A0ABQ9ITE2_9CUCU</name>
<evidence type="ECO:0000259" key="3">
    <source>
        <dbReference type="Pfam" id="PF14529"/>
    </source>
</evidence>
<evidence type="ECO:0000256" key="2">
    <source>
        <dbReference type="SAM" id="MobiDB-lite"/>
    </source>
</evidence>
<dbReference type="PANTHER" id="PTHR33273">
    <property type="entry name" value="DOMAIN-CONTAINING PROTEIN, PUTATIVE-RELATED"/>
    <property type="match status" value="1"/>
</dbReference>
<reference evidence="4" key="1">
    <citation type="journal article" date="2023" name="Insect Mol. Biol.">
        <title>Genome sequencing provides insights into the evolution of gene families encoding plant cell wall-degrading enzymes in longhorned beetles.</title>
        <authorList>
            <person name="Shin N.R."/>
            <person name="Okamura Y."/>
            <person name="Kirsch R."/>
            <person name="Pauchet Y."/>
        </authorList>
    </citation>
    <scope>NUCLEOTIDE SEQUENCE</scope>
    <source>
        <strain evidence="4">MMC_N1</strain>
    </source>
</reference>
<dbReference type="InterPro" id="IPR036691">
    <property type="entry name" value="Endo/exonu/phosph_ase_sf"/>
</dbReference>
<evidence type="ECO:0000313" key="4">
    <source>
        <dbReference type="EMBL" id="KAJ8964369.1"/>
    </source>
</evidence>
<keyword evidence="5" id="KW-1185">Reference proteome</keyword>
<dbReference type="SUPFAM" id="SSF56219">
    <property type="entry name" value="DNase I-like"/>
    <property type="match status" value="1"/>
</dbReference>
<dbReference type="Pfam" id="PF14529">
    <property type="entry name" value="Exo_endo_phos_2"/>
    <property type="match status" value="1"/>
</dbReference>
<accession>A0ABQ9ITE2</accession>
<feature type="region of interest" description="Disordered" evidence="2">
    <location>
        <begin position="305"/>
        <end position="341"/>
    </location>
</feature>
<comment type="caution">
    <text evidence="4">The sequence shown here is derived from an EMBL/GenBank/DDBJ whole genome shotgun (WGS) entry which is preliminary data.</text>
</comment>
<feature type="coiled-coil region" evidence="1">
    <location>
        <begin position="272"/>
        <end position="299"/>
    </location>
</feature>
<dbReference type="PANTHER" id="PTHR33273:SF4">
    <property type="entry name" value="ENDONUCLEASE_EXONUCLEASE_PHOSPHATASE DOMAIN-CONTAINING PROTEIN"/>
    <property type="match status" value="1"/>
</dbReference>
<gene>
    <name evidence="4" type="ORF">NQ317_003014</name>
</gene>
<dbReference type="InterPro" id="IPR005135">
    <property type="entry name" value="Endo/exonuclease/phosphatase"/>
</dbReference>
<sequence length="341" mass="39149">MKIMQVNLGRAWAAHDLAHAVAKEGGNRHTYERQDWIKDSKGDAAIYIYNKNIEVEGISKRNGYVRLKLRGLDIYSCYFSPNISIAEFENHLAILGRDIDGNRREVIVLGDLNAKAVEWGSPHTDKRGNILTDWMASKNLTAQNHGNVPTFVRGDSSSYIDVTLTTSKTGKRLEKWRVSDEESLSLHRYIFFEIGGLTTKRQTEKHKQQIDRTKYKNALGNEIAVIRNNVGSLTPKSCEDIMCKARRKSQSQRINRNNKVPYWWNDDIEVARAKCTTSRRNLTRQKRQAENELEKQIATAEYKRLKKGTKESHQQVQKGPLEQSLRGTKRRRMGGRIPACH</sequence>
<evidence type="ECO:0000313" key="5">
    <source>
        <dbReference type="Proteomes" id="UP001162164"/>
    </source>
</evidence>
<proteinExistence type="predicted"/>
<protein>
    <recommendedName>
        <fullName evidence="3">Endonuclease/exonuclease/phosphatase domain-containing protein</fullName>
    </recommendedName>
</protein>